<name>A0A238VJQ4_HALVU</name>
<gene>
    <name evidence="1" type="ORF">SAMN06264855_1033</name>
</gene>
<dbReference type="GO" id="GO:0016301">
    <property type="term" value="F:kinase activity"/>
    <property type="evidence" value="ECO:0007669"/>
    <property type="project" value="UniProtKB-KW"/>
</dbReference>
<dbReference type="Pfam" id="PF13207">
    <property type="entry name" value="AAA_17"/>
    <property type="match status" value="1"/>
</dbReference>
<dbReference type="SUPFAM" id="SSF52540">
    <property type="entry name" value="P-loop containing nucleoside triphosphate hydrolases"/>
    <property type="match status" value="1"/>
</dbReference>
<protein>
    <submittedName>
        <fullName evidence="1">Dephospho-CoA kinase</fullName>
    </submittedName>
</protein>
<keyword evidence="1" id="KW-0808">Transferase</keyword>
<dbReference type="RefSeq" id="WP_089383817.1">
    <property type="nucleotide sequence ID" value="NZ_FZNQ01000003.1"/>
</dbReference>
<evidence type="ECO:0000313" key="1">
    <source>
        <dbReference type="EMBL" id="SNR34428.1"/>
    </source>
</evidence>
<organism evidence="1 2">
    <name type="scientific">Halorubrum vacuolatum</name>
    <name type="common">Natronobacterium vacuolatum</name>
    <dbReference type="NCBI Taxonomy" id="63740"/>
    <lineage>
        <taxon>Archaea</taxon>
        <taxon>Methanobacteriati</taxon>
        <taxon>Methanobacteriota</taxon>
        <taxon>Stenosarchaea group</taxon>
        <taxon>Halobacteria</taxon>
        <taxon>Halobacteriales</taxon>
        <taxon>Haloferacaceae</taxon>
        <taxon>Halorubrum</taxon>
    </lineage>
</organism>
<dbReference type="EMBL" id="FZNQ01000003">
    <property type="protein sequence ID" value="SNR34428.1"/>
    <property type="molecule type" value="Genomic_DNA"/>
</dbReference>
<keyword evidence="1" id="KW-0418">Kinase</keyword>
<reference evidence="1 2" key="1">
    <citation type="submission" date="2017-06" db="EMBL/GenBank/DDBJ databases">
        <authorList>
            <person name="Kim H.J."/>
            <person name="Triplett B.A."/>
        </authorList>
    </citation>
    <scope>NUCLEOTIDE SEQUENCE [LARGE SCALE GENOMIC DNA]</scope>
    <source>
        <strain evidence="1 2">DSM 8800</strain>
    </source>
</reference>
<proteinExistence type="predicted"/>
<dbReference type="AlphaFoldDB" id="A0A238VJQ4"/>
<dbReference type="OrthoDB" id="85381at2157"/>
<dbReference type="Gene3D" id="3.40.50.300">
    <property type="entry name" value="P-loop containing nucleotide triphosphate hydrolases"/>
    <property type="match status" value="1"/>
</dbReference>
<dbReference type="Proteomes" id="UP000198397">
    <property type="component" value="Unassembled WGS sequence"/>
</dbReference>
<dbReference type="InterPro" id="IPR027417">
    <property type="entry name" value="P-loop_NTPase"/>
</dbReference>
<dbReference type="PANTHER" id="PTHR41930">
    <property type="entry name" value="UPF0200 PROTEIN MJ1399"/>
    <property type="match status" value="1"/>
</dbReference>
<sequence>MTVVAAVGLPGSGKTEAAGVAEEMGLRRISMGDVVRREIERRGLSVTEDNLAKVSADLREEHGRGAVARLCLDDFNIAASDGVFIDGIRSWEEVQLFESALGDEFVTIHIAADFETRFERIRSRGRSDDIKSRRGLAARDRRAFNYGLEEALERADIVIRNEDDLATFRETIRETLGGYAD</sequence>
<dbReference type="PANTHER" id="PTHR41930:SF1">
    <property type="entry name" value="DEPHOSPHO-COA KINASE"/>
    <property type="match status" value="1"/>
</dbReference>
<accession>A0A238VJQ4</accession>
<evidence type="ECO:0000313" key="2">
    <source>
        <dbReference type="Proteomes" id="UP000198397"/>
    </source>
</evidence>
<keyword evidence="2" id="KW-1185">Reference proteome</keyword>